<evidence type="ECO:0000313" key="3">
    <source>
        <dbReference type="Proteomes" id="UP001314205"/>
    </source>
</evidence>
<protein>
    <submittedName>
        <fullName evidence="2">Uncharacterized protein</fullName>
    </submittedName>
</protein>
<accession>A0AAV1L5B6</accession>
<dbReference type="AlphaFoldDB" id="A0AAV1L5B6"/>
<feature type="chain" id="PRO_5043852778" evidence="1">
    <location>
        <begin position="23"/>
        <end position="81"/>
    </location>
</feature>
<reference evidence="2 3" key="1">
    <citation type="submission" date="2023-11" db="EMBL/GenBank/DDBJ databases">
        <authorList>
            <person name="Hedman E."/>
            <person name="Englund M."/>
            <person name="Stromberg M."/>
            <person name="Nyberg Akerstrom W."/>
            <person name="Nylinder S."/>
            <person name="Jareborg N."/>
            <person name="Kallberg Y."/>
            <person name="Kronander E."/>
        </authorList>
    </citation>
    <scope>NUCLEOTIDE SEQUENCE [LARGE SCALE GENOMIC DNA]</scope>
</reference>
<dbReference type="EMBL" id="CAVLGL010000085">
    <property type="protein sequence ID" value="CAK1590488.1"/>
    <property type="molecule type" value="Genomic_DNA"/>
</dbReference>
<sequence>MKLRNRIVCILLVVAVVTLAEGSLLERQSLLRPNGMEPCFTCRAEDKPWSYSLLTFFGKLKNMLVRAVNVIAASTKQQKIT</sequence>
<evidence type="ECO:0000256" key="1">
    <source>
        <dbReference type="SAM" id="SignalP"/>
    </source>
</evidence>
<dbReference type="Proteomes" id="UP001314205">
    <property type="component" value="Unassembled WGS sequence"/>
</dbReference>
<keyword evidence="1" id="KW-0732">Signal</keyword>
<organism evidence="2 3">
    <name type="scientific">Parnassius mnemosyne</name>
    <name type="common">clouded apollo</name>
    <dbReference type="NCBI Taxonomy" id="213953"/>
    <lineage>
        <taxon>Eukaryota</taxon>
        <taxon>Metazoa</taxon>
        <taxon>Ecdysozoa</taxon>
        <taxon>Arthropoda</taxon>
        <taxon>Hexapoda</taxon>
        <taxon>Insecta</taxon>
        <taxon>Pterygota</taxon>
        <taxon>Neoptera</taxon>
        <taxon>Endopterygota</taxon>
        <taxon>Lepidoptera</taxon>
        <taxon>Glossata</taxon>
        <taxon>Ditrysia</taxon>
        <taxon>Papilionoidea</taxon>
        <taxon>Papilionidae</taxon>
        <taxon>Parnassiinae</taxon>
        <taxon>Parnassini</taxon>
        <taxon>Parnassius</taxon>
        <taxon>Driopa</taxon>
    </lineage>
</organism>
<comment type="caution">
    <text evidence="2">The sequence shown here is derived from an EMBL/GenBank/DDBJ whole genome shotgun (WGS) entry which is preliminary data.</text>
</comment>
<keyword evidence="3" id="KW-1185">Reference proteome</keyword>
<proteinExistence type="predicted"/>
<evidence type="ECO:0000313" key="2">
    <source>
        <dbReference type="EMBL" id="CAK1590488.1"/>
    </source>
</evidence>
<gene>
    <name evidence="2" type="ORF">PARMNEM_LOCUS10844</name>
</gene>
<feature type="signal peptide" evidence="1">
    <location>
        <begin position="1"/>
        <end position="22"/>
    </location>
</feature>
<name>A0AAV1L5B6_9NEOP</name>